<evidence type="ECO:0000256" key="14">
    <source>
        <dbReference type="PIRSR" id="PIRSR602401-1"/>
    </source>
</evidence>
<reference evidence="16 17" key="1">
    <citation type="submission" date="2024-05" db="EMBL/GenBank/DDBJ databases">
        <title>Culex pipiens pipiens assembly and annotation.</title>
        <authorList>
            <person name="Alout H."/>
            <person name="Durand T."/>
        </authorList>
    </citation>
    <scope>NUCLEOTIDE SEQUENCE [LARGE SCALE GENOMIC DNA]</scope>
    <source>
        <strain evidence="16">HA-2024</strain>
        <tissue evidence="16">Whole body</tissue>
    </source>
</reference>
<evidence type="ECO:0000256" key="3">
    <source>
        <dbReference type="ARBA" id="ARBA00004174"/>
    </source>
</evidence>
<evidence type="ECO:0000256" key="9">
    <source>
        <dbReference type="ARBA" id="ARBA00022848"/>
    </source>
</evidence>
<feature type="transmembrane region" description="Helical" evidence="15">
    <location>
        <begin position="784"/>
        <end position="807"/>
    </location>
</feature>
<comment type="subcellular location">
    <subcellularLocation>
        <location evidence="4">Endoplasmic reticulum membrane</location>
        <topology evidence="4">Peripheral membrane protein</topology>
    </subcellularLocation>
    <subcellularLocation>
        <location evidence="3">Microsome membrane</location>
        <topology evidence="3">Peripheral membrane protein</topology>
    </subcellularLocation>
</comment>
<dbReference type="Proteomes" id="UP001562425">
    <property type="component" value="Unassembled WGS sequence"/>
</dbReference>
<dbReference type="PANTHER" id="PTHR24292">
    <property type="entry name" value="CYTOCHROME P450"/>
    <property type="match status" value="1"/>
</dbReference>
<feature type="transmembrane region" description="Helical" evidence="15">
    <location>
        <begin position="464"/>
        <end position="481"/>
    </location>
</feature>
<keyword evidence="10" id="KW-0560">Oxidoreductase</keyword>
<keyword evidence="11 14" id="KW-0408">Iron</keyword>
<dbReference type="InterPro" id="IPR002401">
    <property type="entry name" value="Cyt_P450_E_grp-I"/>
</dbReference>
<dbReference type="InterPro" id="IPR017972">
    <property type="entry name" value="Cyt_P450_CS"/>
</dbReference>
<feature type="transmembrane region" description="Helical" evidence="15">
    <location>
        <begin position="324"/>
        <end position="346"/>
    </location>
</feature>
<dbReference type="PROSITE" id="PS00086">
    <property type="entry name" value="CYTOCHROME_P450"/>
    <property type="match status" value="1"/>
</dbReference>
<dbReference type="PRINTS" id="PR00385">
    <property type="entry name" value="P450"/>
</dbReference>
<dbReference type="Gene3D" id="1.10.630.10">
    <property type="entry name" value="Cytochrome P450"/>
    <property type="match status" value="2"/>
</dbReference>
<comment type="function">
    <text evidence="2">May be involved in the metabolism of insect hormones and in the breakdown of synthetic insecticides.</text>
</comment>
<keyword evidence="6 14" id="KW-0349">Heme</keyword>
<feature type="transmembrane region" description="Helical" evidence="15">
    <location>
        <begin position="6"/>
        <end position="22"/>
    </location>
</feature>
<proteinExistence type="inferred from homology"/>
<dbReference type="InterPro" id="IPR050476">
    <property type="entry name" value="Insect_CytP450_Detox"/>
</dbReference>
<evidence type="ECO:0000256" key="6">
    <source>
        <dbReference type="ARBA" id="ARBA00022617"/>
    </source>
</evidence>
<evidence type="ECO:0000256" key="4">
    <source>
        <dbReference type="ARBA" id="ARBA00004406"/>
    </source>
</evidence>
<evidence type="ECO:0000256" key="7">
    <source>
        <dbReference type="ARBA" id="ARBA00022723"/>
    </source>
</evidence>
<dbReference type="EMBL" id="JBEHCU010006076">
    <property type="protein sequence ID" value="KAL1397938.1"/>
    <property type="molecule type" value="Genomic_DNA"/>
</dbReference>
<dbReference type="InterPro" id="IPR001128">
    <property type="entry name" value="Cyt_P450"/>
</dbReference>
<accession>A0ABD1DE43</accession>
<evidence type="ECO:0000256" key="15">
    <source>
        <dbReference type="SAM" id="Phobius"/>
    </source>
</evidence>
<dbReference type="PANTHER" id="PTHR24292:SF54">
    <property type="entry name" value="CYP9F3-RELATED"/>
    <property type="match status" value="1"/>
</dbReference>
<dbReference type="InterPro" id="IPR036396">
    <property type="entry name" value="Cyt_P450_sf"/>
</dbReference>
<name>A0ABD1DE43_CULPP</name>
<dbReference type="GO" id="GO:0005789">
    <property type="term" value="C:endoplasmic reticulum membrane"/>
    <property type="evidence" value="ECO:0007669"/>
    <property type="project" value="UniProtKB-SubCell"/>
</dbReference>
<feature type="binding site" description="axial binding residue" evidence="14">
    <location>
        <position position="933"/>
    </location>
    <ligand>
        <name>heme</name>
        <dbReference type="ChEBI" id="CHEBI:30413"/>
    </ligand>
    <ligandPart>
        <name>Fe</name>
        <dbReference type="ChEBI" id="CHEBI:18248"/>
    </ligandPart>
</feature>
<dbReference type="GO" id="GO:0046872">
    <property type="term" value="F:metal ion binding"/>
    <property type="evidence" value="ECO:0007669"/>
    <property type="project" value="UniProtKB-KW"/>
</dbReference>
<evidence type="ECO:0000256" key="2">
    <source>
        <dbReference type="ARBA" id="ARBA00003690"/>
    </source>
</evidence>
<evidence type="ECO:0000256" key="10">
    <source>
        <dbReference type="ARBA" id="ARBA00023002"/>
    </source>
</evidence>
<keyword evidence="15" id="KW-0812">Transmembrane</keyword>
<dbReference type="CDD" id="cd11056">
    <property type="entry name" value="CYP6-like"/>
    <property type="match status" value="2"/>
</dbReference>
<comment type="similarity">
    <text evidence="5">Belongs to the cytochrome P450 family.</text>
</comment>
<evidence type="ECO:0000256" key="8">
    <source>
        <dbReference type="ARBA" id="ARBA00022824"/>
    </source>
</evidence>
<organism evidence="16 17">
    <name type="scientific">Culex pipiens pipiens</name>
    <name type="common">Northern house mosquito</name>
    <dbReference type="NCBI Taxonomy" id="38569"/>
    <lineage>
        <taxon>Eukaryota</taxon>
        <taxon>Metazoa</taxon>
        <taxon>Ecdysozoa</taxon>
        <taxon>Arthropoda</taxon>
        <taxon>Hexapoda</taxon>
        <taxon>Insecta</taxon>
        <taxon>Pterygota</taxon>
        <taxon>Neoptera</taxon>
        <taxon>Endopterygota</taxon>
        <taxon>Diptera</taxon>
        <taxon>Nematocera</taxon>
        <taxon>Culicoidea</taxon>
        <taxon>Culicidae</taxon>
        <taxon>Culicinae</taxon>
        <taxon>Culicini</taxon>
        <taxon>Culex</taxon>
        <taxon>Culex</taxon>
    </lineage>
</organism>
<dbReference type="FunFam" id="1.10.630.10:FF:000042">
    <property type="entry name" value="Cytochrome P450"/>
    <property type="match status" value="1"/>
</dbReference>
<comment type="caution">
    <text evidence="16">The sequence shown here is derived from an EMBL/GenBank/DDBJ whole genome shotgun (WGS) entry which is preliminary data.</text>
</comment>
<dbReference type="SUPFAM" id="SSF48264">
    <property type="entry name" value="Cytochrome P450"/>
    <property type="match status" value="2"/>
</dbReference>
<comment type="cofactor">
    <cofactor evidence="1 14">
        <name>heme</name>
        <dbReference type="ChEBI" id="CHEBI:30413"/>
    </cofactor>
</comment>
<sequence length="988" mass="113273">MQIDLAYAVPIVAILGFLYYWMTRNDDYFHEKPIPSMAVKPIVGSTWPMLFKKIAFSEFVQNNYDKYANAKVFGMMDMTRPIFVIRDPELIKQVGVKDFDHFMDHQPVFGNPEYDHPNLLVGKSLFTLAGQRWKTMRATLSPAFTGSKMRQMFELIVECSERMANYYREEAESKGPQEYEMKDVFSRFANDVVATCAFGLAVDSVKDKDNEFYVNGKKMMNFGRFSVILRMIGYQLFPALMGRLGIDMIDEEQNSYFSSLILSAVKDRNEKGIVRPDMINLLIQARKGTLKHQQEKEQNEGFATVDESDVGKVQVSTDMTDTEMVAQCLIFFLAGFDTVSTCLLFLTYELAINPEVQNKLYKEVQDTQESLGGKSLTYDALQKMKYLDMVVSEALRRWPPAPAIDRLCVKDYQLDDGNGLSFKIEKDTALWFPRSPNKEHSVTVEPPYGTDREFTPQNTMQVDVAYLCAGTLIAAFIYYLLTKSHDYFDNKPIPSMAVTPFLGSTGRLMLKCCSFPDFIESIYNKYSGAKVFGLFDTMMPMFVLRDPELIKLIAIKDFEYFIDHRPVFGASDIEHPNLIATKTLFTLTGQHWKRMRSTLSPAFTGVKMKQMFELVVECSEGMIEFYRKKGAQEYDMKDLFSRFANDVIATCAFGIKVDSSRNRENEFYKNGLEIANFTSFKMLMKLFGFRLFPDLMARFGIDMIGQEQSDFFSKIIKDAIKSRESGVVRPDMIHLLMQARQGMLKHQQQEVEQNAGFAAVEESEIGRANSTHVMTENEMIGQCFFFFLAGFDTVSTALIFLAYELALNPDVQEKLRKEVEETNRTLNGGSLTYDSLHKMTYLDMVLSESLRMWPPAPAVDRYCVKDYVLDDGEGLKFTIEKGAGIWLPIHGIHHDPRFYKNPKKFDPERFNEKRRLEIQPGTYMPFGIGSRNCIGSRFALMEVKCIMYYLLLNFTIERCNNTTVPPNIVNGFSLLATEKPIIVKLLPK</sequence>
<evidence type="ECO:0000256" key="11">
    <source>
        <dbReference type="ARBA" id="ARBA00023004"/>
    </source>
</evidence>
<evidence type="ECO:0000313" key="16">
    <source>
        <dbReference type="EMBL" id="KAL1397938.1"/>
    </source>
</evidence>
<protein>
    <recommendedName>
        <fullName evidence="18">Cytochrome P450</fullName>
    </recommendedName>
</protein>
<dbReference type="PRINTS" id="PR00463">
    <property type="entry name" value="EP450I"/>
</dbReference>
<evidence type="ECO:0000256" key="12">
    <source>
        <dbReference type="ARBA" id="ARBA00023033"/>
    </source>
</evidence>
<keyword evidence="12" id="KW-0503">Monooxygenase</keyword>
<keyword evidence="8" id="KW-0256">Endoplasmic reticulum</keyword>
<dbReference type="AlphaFoldDB" id="A0ABD1DE43"/>
<keyword evidence="7 14" id="KW-0479">Metal-binding</keyword>
<keyword evidence="9" id="KW-0492">Microsome</keyword>
<keyword evidence="17" id="KW-1185">Reference proteome</keyword>
<evidence type="ECO:0008006" key="18">
    <source>
        <dbReference type="Google" id="ProtNLM"/>
    </source>
</evidence>
<evidence type="ECO:0000313" key="17">
    <source>
        <dbReference type="Proteomes" id="UP001562425"/>
    </source>
</evidence>
<dbReference type="Pfam" id="PF00067">
    <property type="entry name" value="p450"/>
    <property type="match status" value="2"/>
</dbReference>
<evidence type="ECO:0000256" key="5">
    <source>
        <dbReference type="ARBA" id="ARBA00010617"/>
    </source>
</evidence>
<evidence type="ECO:0000256" key="1">
    <source>
        <dbReference type="ARBA" id="ARBA00001971"/>
    </source>
</evidence>
<dbReference type="GO" id="GO:0004497">
    <property type="term" value="F:monooxygenase activity"/>
    <property type="evidence" value="ECO:0007669"/>
    <property type="project" value="UniProtKB-KW"/>
</dbReference>
<evidence type="ECO:0000256" key="13">
    <source>
        <dbReference type="ARBA" id="ARBA00023136"/>
    </source>
</evidence>
<keyword evidence="15" id="KW-1133">Transmembrane helix</keyword>
<keyword evidence="13 15" id="KW-0472">Membrane</keyword>
<gene>
    <name evidence="16" type="ORF">pipiens_002457</name>
</gene>